<protein>
    <submittedName>
        <fullName evidence="2">Serine/threonine-protein phosphatase 1</fullName>
    </submittedName>
</protein>
<dbReference type="PANTHER" id="PTHR42850">
    <property type="entry name" value="METALLOPHOSPHOESTERASE"/>
    <property type="match status" value="1"/>
</dbReference>
<dbReference type="InterPro" id="IPR029052">
    <property type="entry name" value="Metallo-depent_PP-like"/>
</dbReference>
<dbReference type="InterPro" id="IPR050126">
    <property type="entry name" value="Ap4A_hydrolase"/>
</dbReference>
<dbReference type="KEGG" id="ebi:EbC_24770"/>
<dbReference type="GO" id="GO:0008803">
    <property type="term" value="F:bis(5'-nucleosyl)-tetraphosphatase (symmetrical) activity"/>
    <property type="evidence" value="ECO:0007669"/>
    <property type="project" value="TreeGrafter"/>
</dbReference>
<feature type="domain" description="Serine/threonine specific protein phosphatases" evidence="1">
    <location>
        <begin position="71"/>
        <end position="76"/>
    </location>
</feature>
<dbReference type="PROSITE" id="PS00125">
    <property type="entry name" value="SER_THR_PHOSPHATASE"/>
    <property type="match status" value="1"/>
</dbReference>
<dbReference type="GeneID" id="90512471"/>
<sequence length="215" mass="24490">MLYQYLNGENWRHIYLVGDLHGCRTLLDEQLLARQFDTEKDLLISVGDLIDRGPDSPACLALLQEPWFRSVRGNHEEMALSALTSGLHKQWMFNGGDWFYKLKGVDMIAAKHAINHCRTLPLIMHVQLDQRIVVVAHADYPANHYAFGAEVDGNEVVWSRQRIEQLQKGKGQAISGADAFYFGHTPVQRQLDAYNQHYIDTGAVYGNRLTLVQIQ</sequence>
<dbReference type="SUPFAM" id="SSF56300">
    <property type="entry name" value="Metallo-dependent phosphatases"/>
    <property type="match status" value="1"/>
</dbReference>
<dbReference type="GO" id="GO:0016791">
    <property type="term" value="F:phosphatase activity"/>
    <property type="evidence" value="ECO:0007669"/>
    <property type="project" value="TreeGrafter"/>
</dbReference>
<dbReference type="EMBL" id="FP236843">
    <property type="protein sequence ID" value="CAX60008.1"/>
    <property type="molecule type" value="Genomic_DNA"/>
</dbReference>
<accession>D8MT51</accession>
<gene>
    <name evidence="2" type="primary">pphA</name>
    <name evidence="2" type="ordered locus">EbC_24770</name>
</gene>
<proteinExistence type="predicted"/>
<dbReference type="AlphaFoldDB" id="D8MT51"/>
<dbReference type="PANTHER" id="PTHR42850:SF10">
    <property type="entry name" value="SERINE_THREONINE-PROTEIN PHOSPHATASE 1"/>
    <property type="match status" value="1"/>
</dbReference>
<evidence type="ECO:0000313" key="3">
    <source>
        <dbReference type="Proteomes" id="UP000008793"/>
    </source>
</evidence>
<dbReference type="STRING" id="634500.EbC_24770"/>
<dbReference type="HOGENOM" id="CLU_023125_1_1_6"/>
<reference evidence="2 3" key="1">
    <citation type="journal article" date="2010" name="BMC Genomics">
        <title>Genome comparison of the epiphytic bacteria Erwinia billingiae and E. tasmaniensis with the pear pathogen E. pyrifoliae.</title>
        <authorList>
            <person name="Kube M."/>
            <person name="Migdoll A.M."/>
            <person name="Gehring I."/>
            <person name="Heitmann K."/>
            <person name="Mayer Y."/>
            <person name="Kuhl H."/>
            <person name="Knaust F."/>
            <person name="Geider K."/>
            <person name="Reinhardt R."/>
        </authorList>
    </citation>
    <scope>NUCLEOTIDE SEQUENCE [LARGE SCALE GENOMIC DNA]</scope>
    <source>
        <strain evidence="2 3">Eb661</strain>
    </source>
</reference>
<dbReference type="RefSeq" id="WP_013202494.1">
    <property type="nucleotide sequence ID" value="NC_014306.1"/>
</dbReference>
<keyword evidence="3" id="KW-1185">Reference proteome</keyword>
<evidence type="ECO:0000259" key="1">
    <source>
        <dbReference type="PROSITE" id="PS00125"/>
    </source>
</evidence>
<dbReference type="InterPro" id="IPR004843">
    <property type="entry name" value="Calcineurin-like_PHP"/>
</dbReference>
<evidence type="ECO:0000313" key="2">
    <source>
        <dbReference type="EMBL" id="CAX60008.1"/>
    </source>
</evidence>
<dbReference type="Proteomes" id="UP000008793">
    <property type="component" value="Chromosome"/>
</dbReference>
<dbReference type="eggNOG" id="COG0639">
    <property type="taxonomic scope" value="Bacteria"/>
</dbReference>
<dbReference type="GO" id="GO:0005737">
    <property type="term" value="C:cytoplasm"/>
    <property type="evidence" value="ECO:0007669"/>
    <property type="project" value="TreeGrafter"/>
</dbReference>
<dbReference type="Pfam" id="PF00149">
    <property type="entry name" value="Metallophos"/>
    <property type="match status" value="1"/>
</dbReference>
<dbReference type="Gene3D" id="3.60.21.10">
    <property type="match status" value="1"/>
</dbReference>
<organism evidence="3">
    <name type="scientific">Erwinia billingiae (strain Eb661)</name>
    <dbReference type="NCBI Taxonomy" id="634500"/>
    <lineage>
        <taxon>Bacteria</taxon>
        <taxon>Pseudomonadati</taxon>
        <taxon>Pseudomonadota</taxon>
        <taxon>Gammaproteobacteria</taxon>
        <taxon>Enterobacterales</taxon>
        <taxon>Erwiniaceae</taxon>
        <taxon>Erwinia</taxon>
    </lineage>
</organism>
<name>D8MT51_ERWBE</name>
<dbReference type="InterPro" id="IPR006186">
    <property type="entry name" value="Ser/Thr-sp_prot-phosphatase"/>
</dbReference>
<dbReference type="GO" id="GO:0110154">
    <property type="term" value="P:RNA decapping"/>
    <property type="evidence" value="ECO:0007669"/>
    <property type="project" value="TreeGrafter"/>
</dbReference>